<gene>
    <name evidence="1" type="ORF">BpHYR1_033992</name>
</gene>
<comment type="caution">
    <text evidence="1">The sequence shown here is derived from an EMBL/GenBank/DDBJ whole genome shotgun (WGS) entry which is preliminary data.</text>
</comment>
<sequence length="129" mass="14505">MILLEMRTNGFSDVSLDGEEIVLCVTLLTVSESMFLCTNSESSFPFFIKSKSLIKTRSVSSFPFDMPSIDLTFRLDSKRMSTPKITSLFKFLAIMNTAFNCLEPIVRDSVVCPMVFKVDPFAVIQFFGA</sequence>
<organism evidence="1 2">
    <name type="scientific">Brachionus plicatilis</name>
    <name type="common">Marine rotifer</name>
    <name type="synonym">Brachionus muelleri</name>
    <dbReference type="NCBI Taxonomy" id="10195"/>
    <lineage>
        <taxon>Eukaryota</taxon>
        <taxon>Metazoa</taxon>
        <taxon>Spiralia</taxon>
        <taxon>Gnathifera</taxon>
        <taxon>Rotifera</taxon>
        <taxon>Eurotatoria</taxon>
        <taxon>Monogononta</taxon>
        <taxon>Pseudotrocha</taxon>
        <taxon>Ploima</taxon>
        <taxon>Brachionidae</taxon>
        <taxon>Brachionus</taxon>
    </lineage>
</organism>
<keyword evidence="2" id="KW-1185">Reference proteome</keyword>
<name>A0A3M7R3Z7_BRAPC</name>
<protein>
    <submittedName>
        <fullName evidence="1">Uncharacterized protein</fullName>
    </submittedName>
</protein>
<dbReference type="EMBL" id="REGN01004272">
    <property type="protein sequence ID" value="RNA18266.1"/>
    <property type="molecule type" value="Genomic_DNA"/>
</dbReference>
<evidence type="ECO:0000313" key="2">
    <source>
        <dbReference type="Proteomes" id="UP000276133"/>
    </source>
</evidence>
<reference evidence="1 2" key="1">
    <citation type="journal article" date="2018" name="Sci. Rep.">
        <title>Genomic signatures of local adaptation to the degree of environmental predictability in rotifers.</title>
        <authorList>
            <person name="Franch-Gras L."/>
            <person name="Hahn C."/>
            <person name="Garcia-Roger E.M."/>
            <person name="Carmona M.J."/>
            <person name="Serra M."/>
            <person name="Gomez A."/>
        </authorList>
    </citation>
    <scope>NUCLEOTIDE SEQUENCE [LARGE SCALE GENOMIC DNA]</scope>
    <source>
        <strain evidence="1">HYR1</strain>
    </source>
</reference>
<dbReference type="AlphaFoldDB" id="A0A3M7R3Z7"/>
<dbReference type="Proteomes" id="UP000276133">
    <property type="component" value="Unassembled WGS sequence"/>
</dbReference>
<proteinExistence type="predicted"/>
<evidence type="ECO:0000313" key="1">
    <source>
        <dbReference type="EMBL" id="RNA18266.1"/>
    </source>
</evidence>
<accession>A0A3M7R3Z7</accession>